<accession>A0A0E9U1V2</accession>
<organism evidence="1">
    <name type="scientific">Anguilla anguilla</name>
    <name type="common">European freshwater eel</name>
    <name type="synonym">Muraena anguilla</name>
    <dbReference type="NCBI Taxonomy" id="7936"/>
    <lineage>
        <taxon>Eukaryota</taxon>
        <taxon>Metazoa</taxon>
        <taxon>Chordata</taxon>
        <taxon>Craniata</taxon>
        <taxon>Vertebrata</taxon>
        <taxon>Euteleostomi</taxon>
        <taxon>Actinopterygii</taxon>
        <taxon>Neopterygii</taxon>
        <taxon>Teleostei</taxon>
        <taxon>Anguilliformes</taxon>
        <taxon>Anguillidae</taxon>
        <taxon>Anguilla</taxon>
    </lineage>
</organism>
<evidence type="ECO:0000313" key="1">
    <source>
        <dbReference type="EMBL" id="JAH59761.1"/>
    </source>
</evidence>
<reference evidence="1" key="1">
    <citation type="submission" date="2014-11" db="EMBL/GenBank/DDBJ databases">
        <authorList>
            <person name="Amaro Gonzalez C."/>
        </authorList>
    </citation>
    <scope>NUCLEOTIDE SEQUENCE</scope>
</reference>
<dbReference type="AlphaFoldDB" id="A0A0E9U1V2"/>
<protein>
    <submittedName>
        <fullName evidence="1">Uncharacterized protein</fullName>
    </submittedName>
</protein>
<reference evidence="1" key="2">
    <citation type="journal article" date="2015" name="Fish Shellfish Immunol.">
        <title>Early steps in the European eel (Anguilla anguilla)-Vibrio vulnificus interaction in the gills: Role of the RtxA13 toxin.</title>
        <authorList>
            <person name="Callol A."/>
            <person name="Pajuelo D."/>
            <person name="Ebbesson L."/>
            <person name="Teles M."/>
            <person name="MacKenzie S."/>
            <person name="Amaro C."/>
        </authorList>
    </citation>
    <scope>NUCLEOTIDE SEQUENCE</scope>
</reference>
<name>A0A0E9U1V2_ANGAN</name>
<dbReference type="EMBL" id="GBXM01048816">
    <property type="protein sequence ID" value="JAH59761.1"/>
    <property type="molecule type" value="Transcribed_RNA"/>
</dbReference>
<sequence length="26" mass="3227">MRWLCELNKDLMLKKSPINRHLNLLF</sequence>
<proteinExistence type="predicted"/>